<keyword evidence="3" id="KW-0540">Nuclease</keyword>
<keyword evidence="3" id="KW-0413">Isomerase</keyword>
<keyword evidence="6" id="KW-1185">Reference proteome</keyword>
<dbReference type="RefSeq" id="WP_002641403.1">
    <property type="nucleotide sequence ID" value="NZ_CP019448.1"/>
</dbReference>
<dbReference type="EMBL" id="ADCY02000010">
    <property type="protein sequence ID" value="EFG31349.1"/>
    <property type="molecule type" value="Genomic_DNA"/>
</dbReference>
<keyword evidence="1 3" id="KW-0547">Nucleotide-binding</keyword>
<feature type="binding site" evidence="3">
    <location>
        <begin position="142"/>
        <end position="149"/>
    </location>
    <ligand>
        <name>ATP</name>
        <dbReference type="ChEBI" id="CHEBI:30616"/>
    </ligand>
</feature>
<reference evidence="5 6" key="1">
    <citation type="submission" date="2010-03" db="EMBL/GenBank/DDBJ databases">
        <authorList>
            <consortium name="The Broad Institute Genome Sequencing Platform"/>
            <person name="Ward D."/>
            <person name="Earl A."/>
            <person name="Feldgarden M."/>
            <person name="Gevers D."/>
            <person name="Young S."/>
            <person name="Zeng Q."/>
            <person name="Koehrsen M."/>
            <person name="Alvarado L."/>
            <person name="Berlin A.M."/>
            <person name="Borenstein D."/>
            <person name="Chapman S.B."/>
            <person name="Chen Z."/>
            <person name="Engels R."/>
            <person name="Freedman E."/>
            <person name="Gellesch M."/>
            <person name="Goldberg J."/>
            <person name="Griggs A."/>
            <person name="Gujja S."/>
            <person name="Heilman E.R."/>
            <person name="Heiman D.I."/>
            <person name="Hepburn T.A."/>
            <person name="Howarth C."/>
            <person name="Jen D."/>
            <person name="Larson L."/>
            <person name="Mehta T."/>
            <person name="Park D."/>
            <person name="Pearson M."/>
            <person name="Richards J."/>
            <person name="Roberts A."/>
            <person name="Saif S."/>
            <person name="Shea T.D."/>
            <person name="Shenoy N."/>
            <person name="Sisk P."/>
            <person name="Stolte C."/>
            <person name="Sykes S.N."/>
            <person name="Walk T."/>
            <person name="White J."/>
            <person name="Yandava C."/>
            <person name="Izard J."/>
            <person name="Baranova O.V."/>
            <person name="Blanton J.M."/>
            <person name="Tanner A.C."/>
            <person name="Dewhirst F."/>
            <person name="Haas B."/>
            <person name="Nusbaum C."/>
            <person name="Birren B."/>
        </authorList>
    </citation>
    <scope>NUCLEOTIDE SEQUENCE [LARGE SCALE GENOMIC DNA]</scope>
    <source>
        <strain evidence="5 6">ATCC 29453</strain>
    </source>
</reference>
<dbReference type="HOGENOM" id="CLU_007524_1_1_4"/>
<organism evidence="5 6">
    <name type="scientific">Simonsiella muelleri ATCC 29453</name>
    <dbReference type="NCBI Taxonomy" id="641147"/>
    <lineage>
        <taxon>Bacteria</taxon>
        <taxon>Pseudomonadati</taxon>
        <taxon>Pseudomonadota</taxon>
        <taxon>Betaproteobacteria</taxon>
        <taxon>Neisseriales</taxon>
        <taxon>Neisseriaceae</taxon>
        <taxon>Simonsiella</taxon>
    </lineage>
</organism>
<dbReference type="OrthoDB" id="9803432at2"/>
<evidence type="ECO:0000313" key="6">
    <source>
        <dbReference type="Proteomes" id="UP000017813"/>
    </source>
</evidence>
<comment type="caution">
    <text evidence="5">The sequence shown here is derived from an EMBL/GenBank/DDBJ whole genome shotgun (WGS) entry which is preliminary data.</text>
</comment>
<dbReference type="InterPro" id="IPR027785">
    <property type="entry name" value="UvrD-like_helicase_C"/>
</dbReference>
<dbReference type="eggNOG" id="COG0507">
    <property type="taxonomic scope" value="Bacteria"/>
</dbReference>
<dbReference type="AlphaFoldDB" id="V9HLX6"/>
<dbReference type="InterPro" id="IPR027417">
    <property type="entry name" value="P-loop_NTPase"/>
</dbReference>
<dbReference type="NCBIfam" id="TIGR01447">
    <property type="entry name" value="recD"/>
    <property type="match status" value="1"/>
</dbReference>
<dbReference type="GO" id="GO:0017116">
    <property type="term" value="F:single-stranded DNA helicase activity"/>
    <property type="evidence" value="ECO:0007669"/>
    <property type="project" value="TreeGrafter"/>
</dbReference>
<dbReference type="CDD" id="cd17933">
    <property type="entry name" value="DEXSc_RecD-like"/>
    <property type="match status" value="1"/>
</dbReference>
<dbReference type="HAMAP" id="MF_01487">
    <property type="entry name" value="RecD"/>
    <property type="match status" value="1"/>
</dbReference>
<dbReference type="Pfam" id="PF13538">
    <property type="entry name" value="UvrD_C_2"/>
    <property type="match status" value="1"/>
</dbReference>
<dbReference type="CDD" id="cd18809">
    <property type="entry name" value="SF1_C_RecD"/>
    <property type="match status" value="1"/>
</dbReference>
<reference evidence="5 6" key="2">
    <citation type="submission" date="2011-10" db="EMBL/GenBank/DDBJ databases">
        <title>The Genome Sequence of Simonsiella muelleri ATCC 29453.</title>
        <authorList>
            <consortium name="The Broad Institute Genome Sequencing Platform"/>
            <consortium name="The Broad Institute Genome Sequencing Center for Infectious Disease"/>
            <person name="Earl A."/>
            <person name="Ward D."/>
            <person name="Feldgarden M."/>
            <person name="Gevers D."/>
            <person name="Izard J."/>
            <person name="Baranova O.V."/>
            <person name="Blanton J.M."/>
            <person name="Tanner A.C."/>
            <person name="Dewhirst F."/>
            <person name="Young S.K."/>
            <person name="Zeng Q."/>
            <person name="Gargeya S."/>
            <person name="Fitzgerald M."/>
            <person name="Haas B."/>
            <person name="Abouelleil A."/>
            <person name="Alvarado L."/>
            <person name="Arachchi H.M."/>
            <person name="Berlin A."/>
            <person name="Brown A."/>
            <person name="Chapman S.B."/>
            <person name="Chen Z."/>
            <person name="Dunbar C."/>
            <person name="Freedman E."/>
            <person name="Gearin G."/>
            <person name="Goldberg J."/>
            <person name="Griggs A."/>
            <person name="Gujja S."/>
            <person name="Heiman D."/>
            <person name="Howarth C."/>
            <person name="Larson L."/>
            <person name="Lui A."/>
            <person name="MacDonald P.J.P."/>
            <person name="Montmayeur A."/>
            <person name="Murphy C."/>
            <person name="Neiman D."/>
            <person name="Pearson M."/>
            <person name="Priest M."/>
            <person name="Roberts A."/>
            <person name="Saif S."/>
            <person name="Shea T."/>
            <person name="Shenoy N."/>
            <person name="Sisk P."/>
            <person name="Stolte C."/>
            <person name="Sykes S."/>
            <person name="Wortman J."/>
            <person name="Nusbaum C."/>
            <person name="Birren B."/>
        </authorList>
    </citation>
    <scope>NUCLEOTIDE SEQUENCE [LARGE SCALE GENOMIC DNA]</scope>
    <source>
        <strain evidence="5 6">ATCC 29453</strain>
    </source>
</reference>
<feature type="domain" description="AAA+ ATPase" evidence="4">
    <location>
        <begin position="134"/>
        <end position="300"/>
    </location>
</feature>
<sequence length="570" mass="63430">MNESTNHSPAENVIALLQDYTPHLIDQISPFISRLFNALANGHAFIFVHADEAELLAQASPVVGQSDAPLVLWGNRLFLGRMFQLEYDLANEIKRLSSPKHELAQPENIALSLQNWFPDERSRDQQTAAALALTQNFTVISGGPGTGKTTTVAKLLALLCGEQQPRIALVAPTGKAAARMSDALKNALSKMSGLPENVAVFLAQLSGQTVHRLLGLKPPQMLPEYHAQHRLPLDIVVVDEVSMLDSYLLLQLLQALPTHCRVILLGDENQLPSVNAGAVLSALVRSRFRLPENTQIQQILSSKQYEMLTPPVAKLTISQRFDDNSGIGCVAKAVVAGDANLAWAQFSRFPDQLIAQQKTPEQQANLLYQQQQNYWQAIDNQDIQTAFSHQTDVVVLAARRADAELFNQAYRKVLQRYGRIAQPDTVWFAGQMLLITRNDPATNLYNGDIGIVMRQDIGLTAYFFDSENTFRAVPLSRLPAHELAFAMTVHKSQGSEYEEVWLIPPKKSEDDESKQGFNRSLLYTAITRAKQKFVYWGDETSFQAACNNQETRRTALAQFLLKIDGNSINQ</sequence>
<dbReference type="GO" id="GO:0003677">
    <property type="term" value="F:DNA binding"/>
    <property type="evidence" value="ECO:0007669"/>
    <property type="project" value="UniProtKB-UniRule"/>
</dbReference>
<keyword evidence="3" id="KW-0238">DNA-binding</keyword>
<keyword evidence="3" id="KW-0227">DNA damage</keyword>
<dbReference type="InterPro" id="IPR006344">
    <property type="entry name" value="RecD"/>
</dbReference>
<dbReference type="Gene3D" id="3.40.50.300">
    <property type="entry name" value="P-loop containing nucleotide triphosphate hydrolases"/>
    <property type="match status" value="2"/>
</dbReference>
<dbReference type="GO" id="GO:0016887">
    <property type="term" value="F:ATP hydrolysis activity"/>
    <property type="evidence" value="ECO:0007669"/>
    <property type="project" value="RHEA"/>
</dbReference>
<name>V9HLX6_9NEIS</name>
<keyword evidence="3" id="KW-0269">Exonuclease</keyword>
<gene>
    <name evidence="3" type="primary">recD</name>
    <name evidence="5" type="ORF">HMPREF9021_00617</name>
</gene>
<accession>V9HLX6</accession>
<comment type="miscellaneous">
    <text evidence="3">In the RecBCD complex, RecB has a slow 3'-5' helicase, an exonuclease activity and loads RecA onto ssDNA, RecD has a fast 5'-3' helicase activity, while RecC stimulates the ATPase and processivity of the RecB helicase and contributes to recognition of the Chi site.</text>
</comment>
<protein>
    <recommendedName>
        <fullName evidence="3">RecBCD enzyme subunit RecD</fullName>
        <ecNumber evidence="3">5.6.2.3</ecNumber>
    </recommendedName>
    <alternativeName>
        <fullName evidence="3">DNA 5'-3' helicase subunit RecD</fullName>
    </alternativeName>
    <alternativeName>
        <fullName evidence="3">Exonuclease V subunit RecD</fullName>
        <shortName evidence="3">ExoV subunit RecD</shortName>
    </alternativeName>
    <alternativeName>
        <fullName evidence="3">Helicase/nuclease RecBCD subunit RecD</fullName>
    </alternativeName>
</protein>
<evidence type="ECO:0000256" key="1">
    <source>
        <dbReference type="ARBA" id="ARBA00022741"/>
    </source>
</evidence>
<comment type="function">
    <text evidence="3">A helicase/nuclease that prepares dsDNA breaks (DSB) for recombinational DNA repair. Binds to DSBs and unwinds DNA via a highly rapid and processive ATP-dependent bidirectional helicase activity. Unwinds dsDNA until it encounters a Chi (crossover hotspot instigator) sequence from the 3' direction. Cuts ssDNA a few nucleotides 3' to the Chi site. The properties and activities of the enzyme are changed at Chi. The Chi-altered holoenzyme produces a long 3'-ssDNA overhang and facilitates RecA-binding to the ssDNA for homologous DNA recombination and repair. Holoenzyme degrades any linearized DNA that is unable to undergo homologous recombination. In the holoenzyme this subunit has ssDNA-dependent ATPase and 5'-3' helicase activity. When added to pre-assembled RecBC greatly stimulates nuclease activity and augments holoenzyme processivity. Negatively regulates the RecA-loading ability of RecBCD.</text>
</comment>
<dbReference type="KEGG" id="smur:BWP33_10185"/>
<dbReference type="EC" id="5.6.2.3" evidence="3"/>
<comment type="catalytic activity">
    <reaction evidence="3">
        <text>ATP + H2O = ADP + phosphate + H(+)</text>
        <dbReference type="Rhea" id="RHEA:13065"/>
        <dbReference type="ChEBI" id="CHEBI:15377"/>
        <dbReference type="ChEBI" id="CHEBI:15378"/>
        <dbReference type="ChEBI" id="CHEBI:30616"/>
        <dbReference type="ChEBI" id="CHEBI:43474"/>
        <dbReference type="ChEBI" id="CHEBI:456216"/>
        <dbReference type="EC" id="5.6.2.3"/>
    </reaction>
</comment>
<dbReference type="PANTHER" id="PTHR43788:SF6">
    <property type="entry name" value="DNA HELICASE B"/>
    <property type="match status" value="1"/>
</dbReference>
<dbReference type="GO" id="GO:0009338">
    <property type="term" value="C:exodeoxyribonuclease V complex"/>
    <property type="evidence" value="ECO:0007669"/>
    <property type="project" value="InterPro"/>
</dbReference>
<keyword evidence="3" id="KW-0347">Helicase</keyword>
<evidence type="ECO:0000313" key="5">
    <source>
        <dbReference type="EMBL" id="EFG31349.1"/>
    </source>
</evidence>
<comment type="similarity">
    <text evidence="3">Belongs to the RecD family.</text>
</comment>
<dbReference type="GO" id="GO:0043139">
    <property type="term" value="F:5'-3' DNA helicase activity"/>
    <property type="evidence" value="ECO:0007669"/>
    <property type="project" value="UniProtKB-UniRule"/>
</dbReference>
<evidence type="ECO:0000259" key="4">
    <source>
        <dbReference type="SMART" id="SM00382"/>
    </source>
</evidence>
<dbReference type="SUPFAM" id="SSF52540">
    <property type="entry name" value="P-loop containing nucleoside triphosphate hydrolases"/>
    <property type="match status" value="1"/>
</dbReference>
<dbReference type="GO" id="GO:0008854">
    <property type="term" value="F:exodeoxyribonuclease V activity"/>
    <property type="evidence" value="ECO:0007669"/>
    <property type="project" value="InterPro"/>
</dbReference>
<dbReference type="InterPro" id="IPR050534">
    <property type="entry name" value="Coronavir_polyprotein_1ab"/>
</dbReference>
<dbReference type="STRING" id="641147.HMPREF9021_00617"/>
<dbReference type="Pfam" id="PF13245">
    <property type="entry name" value="AAA_19"/>
    <property type="match status" value="1"/>
</dbReference>
<dbReference type="GO" id="GO:0000724">
    <property type="term" value="P:double-strand break repair via homologous recombination"/>
    <property type="evidence" value="ECO:0007669"/>
    <property type="project" value="UniProtKB-UniRule"/>
</dbReference>
<keyword evidence="3" id="KW-0378">Hydrolase</keyword>
<dbReference type="SMART" id="SM00382">
    <property type="entry name" value="AAA"/>
    <property type="match status" value="1"/>
</dbReference>
<dbReference type="PANTHER" id="PTHR43788">
    <property type="entry name" value="DNA2/NAM7 HELICASE FAMILY MEMBER"/>
    <property type="match status" value="1"/>
</dbReference>
<dbReference type="InterPro" id="IPR003593">
    <property type="entry name" value="AAA+_ATPase"/>
</dbReference>
<evidence type="ECO:0000256" key="3">
    <source>
        <dbReference type="HAMAP-Rule" id="MF_01487"/>
    </source>
</evidence>
<dbReference type="Proteomes" id="UP000017813">
    <property type="component" value="Unassembled WGS sequence"/>
</dbReference>
<evidence type="ECO:0000256" key="2">
    <source>
        <dbReference type="ARBA" id="ARBA00022840"/>
    </source>
</evidence>
<keyword evidence="2 3" id="KW-0067">ATP-binding</keyword>
<proteinExistence type="inferred from homology"/>
<keyword evidence="3" id="KW-0234">DNA repair</keyword>
<comment type="subunit">
    <text evidence="3">Heterotrimer of RecB, RecC and RecD. All subunits contribute to DNA-binding.</text>
</comment>
<dbReference type="GO" id="GO:0005524">
    <property type="term" value="F:ATP binding"/>
    <property type="evidence" value="ECO:0007669"/>
    <property type="project" value="UniProtKB-UniRule"/>
</dbReference>